<dbReference type="EMBL" id="WBMP01000030">
    <property type="protein sequence ID" value="KAE8543801.1"/>
    <property type="molecule type" value="Genomic_DNA"/>
</dbReference>
<name>A0A833N6B3_MARNT</name>
<protein>
    <submittedName>
        <fullName evidence="2">Cobalt-zinc-cadmium resistance protein CzcD</fullName>
    </submittedName>
</protein>
<evidence type="ECO:0000313" key="3">
    <source>
        <dbReference type="Proteomes" id="UP000469950"/>
    </source>
</evidence>
<evidence type="ECO:0000313" key="2">
    <source>
        <dbReference type="EMBL" id="KAE8543801.1"/>
    </source>
</evidence>
<dbReference type="Proteomes" id="UP000469950">
    <property type="component" value="Unassembled WGS sequence"/>
</dbReference>
<gene>
    <name evidence="2" type="ORF">F6453_3862</name>
</gene>
<comment type="caution">
    <text evidence="2">The sequence shown here is derived from an EMBL/GenBank/DDBJ whole genome shotgun (WGS) entry which is preliminary data.</text>
</comment>
<reference evidence="2 3" key="1">
    <citation type="submission" date="2019-10" db="EMBL/GenBank/DDBJ databases">
        <title>Draft genome sequence of Marinobacter hydrocarbonoclasticus NCT7M from the microbiome of the marine copepod.</title>
        <authorList>
            <person name="Nuttall R."/>
            <person name="Sharma G."/>
            <person name="Moisander P."/>
        </authorList>
    </citation>
    <scope>NUCLEOTIDE SEQUENCE [LARGE SCALE GENOMIC DNA]</scope>
    <source>
        <strain evidence="2 3">NCT7M</strain>
    </source>
</reference>
<organism evidence="2 3">
    <name type="scientific">Marinobacter nauticus</name>
    <name type="common">Marinobacter hydrocarbonoclasticus</name>
    <name type="synonym">Marinobacter aquaeolei</name>
    <dbReference type="NCBI Taxonomy" id="2743"/>
    <lineage>
        <taxon>Bacteria</taxon>
        <taxon>Pseudomonadati</taxon>
        <taxon>Pseudomonadota</taxon>
        <taxon>Gammaproteobacteria</taxon>
        <taxon>Pseudomonadales</taxon>
        <taxon>Marinobacteraceae</taxon>
        <taxon>Marinobacter</taxon>
    </lineage>
</organism>
<keyword evidence="1" id="KW-1133">Transmembrane helix</keyword>
<keyword evidence="1" id="KW-0472">Membrane</keyword>
<proteinExistence type="predicted"/>
<keyword evidence="1" id="KW-0812">Transmembrane</keyword>
<feature type="transmembrane region" description="Helical" evidence="1">
    <location>
        <begin position="6"/>
        <end position="24"/>
    </location>
</feature>
<sequence length="45" mass="5053">MLGSLTYIVALIMDALSALLTYSMQKGSVNIHALFYTTCLMRLRQ</sequence>
<evidence type="ECO:0000256" key="1">
    <source>
        <dbReference type="SAM" id="Phobius"/>
    </source>
</evidence>
<accession>A0A833N6B3</accession>
<dbReference type="AlphaFoldDB" id="A0A833N6B3"/>